<accession>A0ABV0QPT7</accession>
<evidence type="ECO:0000313" key="1">
    <source>
        <dbReference type="EMBL" id="MEQ2197502.1"/>
    </source>
</evidence>
<proteinExistence type="predicted"/>
<evidence type="ECO:0000313" key="2">
    <source>
        <dbReference type="Proteomes" id="UP001434883"/>
    </source>
</evidence>
<protein>
    <submittedName>
        <fullName evidence="1">Uncharacterized protein</fullName>
    </submittedName>
</protein>
<sequence>ESRTAPTVASADTTHSVERNSYCLRVLNKVIAASLHKNVQSSGMRWWQAAEETVSLGAKSSQSPVTEGWSFGGVLNLMRQAKRTAFSLFTYPLQGLLHLSSLTFDQLLSLSLKRRASF</sequence>
<reference evidence="1 2" key="1">
    <citation type="submission" date="2021-06" db="EMBL/GenBank/DDBJ databases">
        <authorList>
            <person name="Palmer J.M."/>
        </authorList>
    </citation>
    <scope>NUCLEOTIDE SEQUENCE [LARGE SCALE GENOMIC DNA]</scope>
    <source>
        <strain evidence="1 2">XC_2019</strain>
        <tissue evidence="1">Muscle</tissue>
    </source>
</reference>
<comment type="caution">
    <text evidence="1">The sequence shown here is derived from an EMBL/GenBank/DDBJ whole genome shotgun (WGS) entry which is preliminary data.</text>
</comment>
<name>A0ABV0QPT7_9TELE</name>
<dbReference type="Proteomes" id="UP001434883">
    <property type="component" value="Unassembled WGS sequence"/>
</dbReference>
<organism evidence="1 2">
    <name type="scientific">Xenoophorus captivus</name>
    <dbReference type="NCBI Taxonomy" id="1517983"/>
    <lineage>
        <taxon>Eukaryota</taxon>
        <taxon>Metazoa</taxon>
        <taxon>Chordata</taxon>
        <taxon>Craniata</taxon>
        <taxon>Vertebrata</taxon>
        <taxon>Euteleostomi</taxon>
        <taxon>Actinopterygii</taxon>
        <taxon>Neopterygii</taxon>
        <taxon>Teleostei</taxon>
        <taxon>Neoteleostei</taxon>
        <taxon>Acanthomorphata</taxon>
        <taxon>Ovalentaria</taxon>
        <taxon>Atherinomorphae</taxon>
        <taxon>Cyprinodontiformes</taxon>
        <taxon>Goodeidae</taxon>
        <taxon>Xenoophorus</taxon>
    </lineage>
</organism>
<keyword evidence="2" id="KW-1185">Reference proteome</keyword>
<feature type="non-terminal residue" evidence="1">
    <location>
        <position position="1"/>
    </location>
</feature>
<dbReference type="EMBL" id="JAHRIN010017741">
    <property type="protein sequence ID" value="MEQ2197502.1"/>
    <property type="molecule type" value="Genomic_DNA"/>
</dbReference>
<gene>
    <name evidence="1" type="ORF">XENOCAPTIV_030390</name>
</gene>